<dbReference type="EMBL" id="CAMXCT030001936">
    <property type="protein sequence ID" value="CAL4781624.1"/>
    <property type="molecule type" value="Genomic_DNA"/>
</dbReference>
<feature type="domain" description="Alpha/beta hydrolase fold-3" evidence="2">
    <location>
        <begin position="160"/>
        <end position="372"/>
    </location>
</feature>
<sequence length="402" mass="45727">MSYFVEHGLRVNLGLPKWLGNCLVEQGPFQRLISWLSPLALPMEVPFFWFWTHLPPHLRYFILMVPWHFWVLFHKVLPGVLVRRGMVDELSIEAHALGNILYWVRLIPVTKRRMRFSLNQLDSSCPPSLTLKREAIDLPARGVRGVYLHTGGENAGVIYWIFGGAFVGGSIKGSMGFAEQYGRRTGCDVFMIDMRLYPENGIQDAIIDACRGYEWLLTRTPAKKVLVYGLSSGGGIGLKLLQLAASTEDRATFFHAPSQKTPQPAGAILCGAWIRYTTPTYSMKEFTVVDWVVTQRVFEFIYPKLGDMCGGDELRSKVSPICNEMHGLCPLYISVSKHEVCVDENHELVQKAKKANVEVEWDEVPYMPHAFQWCTAFLPEAREADNRIVQWMLRKLSNGDKN</sequence>
<evidence type="ECO:0000313" key="4">
    <source>
        <dbReference type="EMBL" id="CAL1147687.1"/>
    </source>
</evidence>
<dbReference type="InterPro" id="IPR050300">
    <property type="entry name" value="GDXG_lipolytic_enzyme"/>
</dbReference>
<dbReference type="PANTHER" id="PTHR48081">
    <property type="entry name" value="AB HYDROLASE SUPERFAMILY PROTEIN C4A8.06C"/>
    <property type="match status" value="1"/>
</dbReference>
<dbReference type="Pfam" id="PF07859">
    <property type="entry name" value="Abhydrolase_3"/>
    <property type="match status" value="1"/>
</dbReference>
<dbReference type="Proteomes" id="UP001152797">
    <property type="component" value="Unassembled WGS sequence"/>
</dbReference>
<dbReference type="SUPFAM" id="SSF53474">
    <property type="entry name" value="alpha/beta-Hydrolases"/>
    <property type="match status" value="1"/>
</dbReference>
<accession>A0A9P1G1S3</accession>
<dbReference type="EMBL" id="CAMXCT020001936">
    <property type="protein sequence ID" value="CAL1147687.1"/>
    <property type="molecule type" value="Genomic_DNA"/>
</dbReference>
<evidence type="ECO:0000313" key="6">
    <source>
        <dbReference type="Proteomes" id="UP001152797"/>
    </source>
</evidence>
<keyword evidence="1" id="KW-0378">Hydrolase</keyword>
<gene>
    <name evidence="3" type="ORF">C1SCF055_LOCUS20964</name>
</gene>
<dbReference type="GO" id="GO:0016787">
    <property type="term" value="F:hydrolase activity"/>
    <property type="evidence" value="ECO:0007669"/>
    <property type="project" value="UniProtKB-KW"/>
</dbReference>
<dbReference type="PANTHER" id="PTHR48081:SF8">
    <property type="entry name" value="ALPHA_BETA HYDROLASE FOLD-3 DOMAIN-CONTAINING PROTEIN-RELATED"/>
    <property type="match status" value="1"/>
</dbReference>
<dbReference type="Gene3D" id="3.40.50.1820">
    <property type="entry name" value="alpha/beta hydrolase"/>
    <property type="match status" value="1"/>
</dbReference>
<dbReference type="InterPro" id="IPR013094">
    <property type="entry name" value="AB_hydrolase_3"/>
</dbReference>
<proteinExistence type="predicted"/>
<keyword evidence="6" id="KW-1185">Reference proteome</keyword>
<name>A0A9P1G1S3_9DINO</name>
<dbReference type="EMBL" id="CAMXCT010001936">
    <property type="protein sequence ID" value="CAI3994312.1"/>
    <property type="molecule type" value="Genomic_DNA"/>
</dbReference>
<reference evidence="4" key="2">
    <citation type="submission" date="2024-04" db="EMBL/GenBank/DDBJ databases">
        <authorList>
            <person name="Chen Y."/>
            <person name="Shah S."/>
            <person name="Dougan E. K."/>
            <person name="Thang M."/>
            <person name="Chan C."/>
        </authorList>
    </citation>
    <scope>NUCLEOTIDE SEQUENCE [LARGE SCALE GENOMIC DNA]</scope>
</reference>
<reference evidence="3" key="1">
    <citation type="submission" date="2022-10" db="EMBL/GenBank/DDBJ databases">
        <authorList>
            <person name="Chen Y."/>
            <person name="Dougan E. K."/>
            <person name="Chan C."/>
            <person name="Rhodes N."/>
            <person name="Thang M."/>
        </authorList>
    </citation>
    <scope>NUCLEOTIDE SEQUENCE</scope>
</reference>
<protein>
    <submittedName>
        <fullName evidence="5">Esterase</fullName>
    </submittedName>
</protein>
<dbReference type="InterPro" id="IPR029058">
    <property type="entry name" value="AB_hydrolase_fold"/>
</dbReference>
<comment type="caution">
    <text evidence="3">The sequence shown here is derived from an EMBL/GenBank/DDBJ whole genome shotgun (WGS) entry which is preliminary data.</text>
</comment>
<evidence type="ECO:0000256" key="1">
    <source>
        <dbReference type="ARBA" id="ARBA00022801"/>
    </source>
</evidence>
<evidence type="ECO:0000313" key="3">
    <source>
        <dbReference type="EMBL" id="CAI3994312.1"/>
    </source>
</evidence>
<evidence type="ECO:0000259" key="2">
    <source>
        <dbReference type="Pfam" id="PF07859"/>
    </source>
</evidence>
<dbReference type="AlphaFoldDB" id="A0A9P1G1S3"/>
<organism evidence="3">
    <name type="scientific">Cladocopium goreaui</name>
    <dbReference type="NCBI Taxonomy" id="2562237"/>
    <lineage>
        <taxon>Eukaryota</taxon>
        <taxon>Sar</taxon>
        <taxon>Alveolata</taxon>
        <taxon>Dinophyceae</taxon>
        <taxon>Suessiales</taxon>
        <taxon>Symbiodiniaceae</taxon>
        <taxon>Cladocopium</taxon>
    </lineage>
</organism>
<dbReference type="OrthoDB" id="2152029at2759"/>
<evidence type="ECO:0000313" key="5">
    <source>
        <dbReference type="EMBL" id="CAL4781624.1"/>
    </source>
</evidence>